<protein>
    <submittedName>
        <fullName evidence="1">Prepilin-type N-terminal cleavage/methylation domain-containing protein</fullName>
    </submittedName>
</protein>
<organism evidence="1 2">
    <name type="scientific">Thauera phenolivorans</name>
    <dbReference type="NCBI Taxonomy" id="1792543"/>
    <lineage>
        <taxon>Bacteria</taxon>
        <taxon>Pseudomonadati</taxon>
        <taxon>Pseudomonadota</taxon>
        <taxon>Betaproteobacteria</taxon>
        <taxon>Rhodocyclales</taxon>
        <taxon>Zoogloeaceae</taxon>
        <taxon>Thauera</taxon>
    </lineage>
</organism>
<evidence type="ECO:0000313" key="1">
    <source>
        <dbReference type="EMBL" id="NLF53434.1"/>
    </source>
</evidence>
<dbReference type="NCBIfam" id="TIGR02532">
    <property type="entry name" value="IV_pilin_GFxxxE"/>
    <property type="match status" value="1"/>
</dbReference>
<gene>
    <name evidence="1" type="ORF">GX576_03355</name>
</gene>
<dbReference type="Proteomes" id="UP000536534">
    <property type="component" value="Unassembled WGS sequence"/>
</dbReference>
<sequence length="15" mass="1779">MKKVQQGFTLIELMI</sequence>
<feature type="non-terminal residue" evidence="1">
    <location>
        <position position="15"/>
    </location>
</feature>
<proteinExistence type="predicted"/>
<dbReference type="EMBL" id="JAAYYV010000089">
    <property type="protein sequence ID" value="NLF53434.1"/>
    <property type="molecule type" value="Genomic_DNA"/>
</dbReference>
<evidence type="ECO:0000313" key="2">
    <source>
        <dbReference type="Proteomes" id="UP000536534"/>
    </source>
</evidence>
<comment type="caution">
    <text evidence="1">The sequence shown here is derived from an EMBL/GenBank/DDBJ whole genome shotgun (WGS) entry which is preliminary data.</text>
</comment>
<reference evidence="1 2" key="1">
    <citation type="journal article" date="2020" name="Biotechnol. Biofuels">
        <title>New insights from the biogas microbiome by comprehensive genome-resolved metagenomics of nearly 1600 species originating from multiple anaerobic digesters.</title>
        <authorList>
            <person name="Campanaro S."/>
            <person name="Treu L."/>
            <person name="Rodriguez-R L.M."/>
            <person name="Kovalovszki A."/>
            <person name="Ziels R.M."/>
            <person name="Maus I."/>
            <person name="Zhu X."/>
            <person name="Kougias P.G."/>
            <person name="Basile A."/>
            <person name="Luo G."/>
            <person name="Schluter A."/>
            <person name="Konstantinidis K.T."/>
            <person name="Angelidaki I."/>
        </authorList>
    </citation>
    <scope>NUCLEOTIDE SEQUENCE [LARGE SCALE GENOMIC DNA]</scope>
    <source>
        <strain evidence="1">AS06rmzACSIP_256</strain>
    </source>
</reference>
<accession>A0A7X7LU30</accession>
<name>A0A7X7LU30_9RHOO</name>
<dbReference type="InterPro" id="IPR012902">
    <property type="entry name" value="N_methyl_site"/>
</dbReference>
<dbReference type="Pfam" id="PF07963">
    <property type="entry name" value="N_methyl"/>
    <property type="match status" value="1"/>
</dbReference>